<dbReference type="InterPro" id="IPR002401">
    <property type="entry name" value="Cyt_P450_E_grp-I"/>
</dbReference>
<keyword evidence="7 18" id="KW-0479">Metal-binding</keyword>
<sequence length="328" mass="36799">MLVVLGEDHKRLRNLALALVTSTKLKPSYLGDIEKIALHIVGSWHGKSKDKGRVNVIAFCEEARKFAFSVIVKQVLGLSPEEPVTAMILEDFLAFMKGLISFPLYIPGTPYAKAVQARERISSTVKGIIEERRNAGSSNKGDFLDVLLSSNELSDEEKVSFVLDSLLGGYETTSLLISMVVYFLGQSVQDLELVKREHEGIRSKKEKDEFLSSEDYKKMEYTQHVINEALRCGNIVKFVHRKALKDVRYKEYLIPSGWKVLPVFSAVHLNPLLHGNAQQFQPCRWEGASQGTSKKFTPFGGGPRLCPGSELAKVEAAFFLHHLVLNYR</sequence>
<proteinExistence type="inferred from homology"/>
<dbReference type="GO" id="GO:0016132">
    <property type="term" value="P:brassinosteroid biosynthetic process"/>
    <property type="evidence" value="ECO:0007669"/>
    <property type="project" value="TreeGrafter"/>
</dbReference>
<evidence type="ECO:0000256" key="14">
    <source>
        <dbReference type="ARBA" id="ARBA00052777"/>
    </source>
</evidence>
<dbReference type="SUPFAM" id="SSF48264">
    <property type="entry name" value="Cytochrome P450"/>
    <property type="match status" value="1"/>
</dbReference>
<comment type="subcellular location">
    <subcellularLocation>
        <location evidence="2">Membrane</location>
        <topology evidence="2">Single-pass membrane protein</topology>
    </subcellularLocation>
</comment>
<dbReference type="PANTHER" id="PTHR24286:SF37">
    <property type="entry name" value="CYTOCHROME P450 724B1"/>
    <property type="match status" value="1"/>
</dbReference>
<keyword evidence="6" id="KW-0812">Transmembrane</keyword>
<evidence type="ECO:0000256" key="13">
    <source>
        <dbReference type="ARBA" id="ARBA00037910"/>
    </source>
</evidence>
<dbReference type="CDD" id="cd11043">
    <property type="entry name" value="CYP90-like"/>
    <property type="match status" value="1"/>
</dbReference>
<comment type="pathway">
    <text evidence="13">Plant hormone biosynthesis; brassinosteroid biosynthesis.</text>
</comment>
<keyword evidence="21" id="KW-1185">Reference proteome</keyword>
<evidence type="ECO:0000256" key="5">
    <source>
        <dbReference type="ARBA" id="ARBA00022617"/>
    </source>
</evidence>
<evidence type="ECO:0000256" key="7">
    <source>
        <dbReference type="ARBA" id="ARBA00022723"/>
    </source>
</evidence>
<evidence type="ECO:0000256" key="19">
    <source>
        <dbReference type="RuleBase" id="RU000461"/>
    </source>
</evidence>
<evidence type="ECO:0000256" key="1">
    <source>
        <dbReference type="ARBA" id="ARBA00001971"/>
    </source>
</evidence>
<dbReference type="GO" id="GO:0010268">
    <property type="term" value="P:brassinosteroid homeostasis"/>
    <property type="evidence" value="ECO:0007669"/>
    <property type="project" value="TreeGrafter"/>
</dbReference>
<keyword evidence="8" id="KW-1133">Transmembrane helix</keyword>
<protein>
    <recommendedName>
        <fullName evidence="16">Cytochrome P450 724B1</fullName>
    </recommendedName>
    <alternativeName>
        <fullName evidence="17">(22S)-22-hydroxycampesterol synthase</fullName>
    </alternativeName>
</protein>
<comment type="catalytic activity">
    <reaction evidence="14">
        <text>campesterol + reduced [NADPH--hemoprotein reductase] + O2 = (22S)-22-hydroxycampesterol + oxidized [NADPH--hemoprotein reductase] + H2O + H(+)</text>
        <dbReference type="Rhea" id="RHEA:69835"/>
        <dbReference type="Rhea" id="RHEA-COMP:11964"/>
        <dbReference type="Rhea" id="RHEA-COMP:11965"/>
        <dbReference type="ChEBI" id="CHEBI:15377"/>
        <dbReference type="ChEBI" id="CHEBI:15378"/>
        <dbReference type="ChEBI" id="CHEBI:15379"/>
        <dbReference type="ChEBI" id="CHEBI:28623"/>
        <dbReference type="ChEBI" id="CHEBI:57618"/>
        <dbReference type="ChEBI" id="CHEBI:58210"/>
        <dbReference type="ChEBI" id="CHEBI:72331"/>
    </reaction>
    <physiologicalReaction direction="left-to-right" evidence="14">
        <dbReference type="Rhea" id="RHEA:69836"/>
    </physiologicalReaction>
</comment>
<keyword evidence="9 19" id="KW-0560">Oxidoreductase</keyword>
<dbReference type="PRINTS" id="PR00385">
    <property type="entry name" value="P450"/>
</dbReference>
<evidence type="ECO:0000256" key="9">
    <source>
        <dbReference type="ARBA" id="ARBA00023002"/>
    </source>
</evidence>
<feature type="binding site" description="axial binding residue" evidence="18">
    <location>
        <position position="306"/>
    </location>
    <ligand>
        <name>heme</name>
        <dbReference type="ChEBI" id="CHEBI:30413"/>
    </ligand>
    <ligandPart>
        <name>Fe</name>
        <dbReference type="ChEBI" id="CHEBI:18248"/>
    </ligandPart>
</feature>
<dbReference type="GO" id="GO:0020037">
    <property type="term" value="F:heme binding"/>
    <property type="evidence" value="ECO:0007669"/>
    <property type="project" value="InterPro"/>
</dbReference>
<dbReference type="EMBL" id="SPHZ02000011">
    <property type="protein sequence ID" value="KAF0890487.1"/>
    <property type="molecule type" value="Genomic_DNA"/>
</dbReference>
<dbReference type="GO" id="GO:0005506">
    <property type="term" value="F:iron ion binding"/>
    <property type="evidence" value="ECO:0007669"/>
    <property type="project" value="InterPro"/>
</dbReference>
<evidence type="ECO:0000256" key="8">
    <source>
        <dbReference type="ARBA" id="ARBA00022989"/>
    </source>
</evidence>
<dbReference type="PROSITE" id="PS00086">
    <property type="entry name" value="CYTOCHROME_P450"/>
    <property type="match status" value="1"/>
</dbReference>
<organism evidence="20 21">
    <name type="scientific">Oryza meyeriana var. granulata</name>
    <dbReference type="NCBI Taxonomy" id="110450"/>
    <lineage>
        <taxon>Eukaryota</taxon>
        <taxon>Viridiplantae</taxon>
        <taxon>Streptophyta</taxon>
        <taxon>Embryophyta</taxon>
        <taxon>Tracheophyta</taxon>
        <taxon>Spermatophyta</taxon>
        <taxon>Magnoliopsida</taxon>
        <taxon>Liliopsida</taxon>
        <taxon>Poales</taxon>
        <taxon>Poaceae</taxon>
        <taxon>BOP clade</taxon>
        <taxon>Oryzoideae</taxon>
        <taxon>Oryzeae</taxon>
        <taxon>Oryzinae</taxon>
        <taxon>Oryza</taxon>
        <taxon>Oryza meyeriana</taxon>
    </lineage>
</organism>
<name>A0A6G1BRX8_9ORYZ</name>
<evidence type="ECO:0000256" key="16">
    <source>
        <dbReference type="ARBA" id="ARBA00067336"/>
    </source>
</evidence>
<accession>A0A6G1BRX8</accession>
<comment type="caution">
    <text evidence="20">The sequence shown here is derived from an EMBL/GenBank/DDBJ whole genome shotgun (WGS) entry which is preliminary data.</text>
</comment>
<evidence type="ECO:0000256" key="3">
    <source>
        <dbReference type="ARBA" id="ARBA00004972"/>
    </source>
</evidence>
<evidence type="ECO:0000256" key="18">
    <source>
        <dbReference type="PIRSR" id="PIRSR602401-1"/>
    </source>
</evidence>
<comment type="cofactor">
    <cofactor evidence="1 18">
        <name>heme</name>
        <dbReference type="ChEBI" id="CHEBI:30413"/>
    </cofactor>
</comment>
<comment type="pathway">
    <text evidence="15">Steroid biosynthesis.</text>
</comment>
<evidence type="ECO:0000256" key="6">
    <source>
        <dbReference type="ARBA" id="ARBA00022692"/>
    </source>
</evidence>
<dbReference type="InterPro" id="IPR036396">
    <property type="entry name" value="Cyt_P450_sf"/>
</dbReference>
<evidence type="ECO:0000256" key="15">
    <source>
        <dbReference type="ARBA" id="ARBA00060577"/>
    </source>
</evidence>
<dbReference type="GO" id="GO:0016125">
    <property type="term" value="P:sterol metabolic process"/>
    <property type="evidence" value="ECO:0007669"/>
    <property type="project" value="TreeGrafter"/>
</dbReference>
<dbReference type="Gene3D" id="1.10.630.10">
    <property type="entry name" value="Cytochrome P450"/>
    <property type="match status" value="1"/>
</dbReference>
<dbReference type="GO" id="GO:0004497">
    <property type="term" value="F:monooxygenase activity"/>
    <property type="evidence" value="ECO:0007669"/>
    <property type="project" value="UniProtKB-KW"/>
</dbReference>
<dbReference type="InterPro" id="IPR017972">
    <property type="entry name" value="Cyt_P450_CS"/>
</dbReference>
<dbReference type="GO" id="GO:0016020">
    <property type="term" value="C:membrane"/>
    <property type="evidence" value="ECO:0007669"/>
    <property type="project" value="UniProtKB-SubCell"/>
</dbReference>
<comment type="similarity">
    <text evidence="4 19">Belongs to the cytochrome P450 family.</text>
</comment>
<dbReference type="OrthoDB" id="3945418at2759"/>
<dbReference type="AlphaFoldDB" id="A0A6G1BRX8"/>
<evidence type="ECO:0000256" key="4">
    <source>
        <dbReference type="ARBA" id="ARBA00010617"/>
    </source>
</evidence>
<keyword evidence="10 18" id="KW-0408">Iron</keyword>
<evidence type="ECO:0000313" key="20">
    <source>
        <dbReference type="EMBL" id="KAF0890487.1"/>
    </source>
</evidence>
<keyword evidence="5 18" id="KW-0349">Heme</keyword>
<evidence type="ECO:0000313" key="21">
    <source>
        <dbReference type="Proteomes" id="UP000479710"/>
    </source>
</evidence>
<comment type="pathway">
    <text evidence="3">Hormone biosynthesis.</text>
</comment>
<keyword evidence="12" id="KW-0472">Membrane</keyword>
<dbReference type="PRINTS" id="PR00463">
    <property type="entry name" value="EP450I"/>
</dbReference>
<keyword evidence="11 19" id="KW-0503">Monooxygenase</keyword>
<evidence type="ECO:0000256" key="17">
    <source>
        <dbReference type="ARBA" id="ARBA00077474"/>
    </source>
</evidence>
<evidence type="ECO:0000256" key="10">
    <source>
        <dbReference type="ARBA" id="ARBA00023004"/>
    </source>
</evidence>
<gene>
    <name evidence="20" type="ORF">E2562_002845</name>
</gene>
<evidence type="ECO:0000256" key="2">
    <source>
        <dbReference type="ARBA" id="ARBA00004167"/>
    </source>
</evidence>
<dbReference type="PANTHER" id="PTHR24286">
    <property type="entry name" value="CYTOCHROME P450 26"/>
    <property type="match status" value="1"/>
</dbReference>
<reference evidence="20 21" key="1">
    <citation type="submission" date="2019-11" db="EMBL/GenBank/DDBJ databases">
        <title>Whole genome sequence of Oryza granulata.</title>
        <authorList>
            <person name="Li W."/>
        </authorList>
    </citation>
    <scope>NUCLEOTIDE SEQUENCE [LARGE SCALE GENOMIC DNA]</scope>
    <source>
        <strain evidence="21">cv. Menghai</strain>
        <tissue evidence="20">Leaf</tissue>
    </source>
</reference>
<dbReference type="InterPro" id="IPR001128">
    <property type="entry name" value="Cyt_P450"/>
</dbReference>
<dbReference type="GO" id="GO:0016705">
    <property type="term" value="F:oxidoreductase activity, acting on paired donors, with incorporation or reduction of molecular oxygen"/>
    <property type="evidence" value="ECO:0007669"/>
    <property type="project" value="InterPro"/>
</dbReference>
<dbReference type="Pfam" id="PF00067">
    <property type="entry name" value="p450"/>
    <property type="match status" value="1"/>
</dbReference>
<dbReference type="Proteomes" id="UP000479710">
    <property type="component" value="Unassembled WGS sequence"/>
</dbReference>
<dbReference type="FunFam" id="1.10.630.10:FF:000057">
    <property type="entry name" value="Cytochrome P450 724B1"/>
    <property type="match status" value="1"/>
</dbReference>
<evidence type="ECO:0000256" key="11">
    <source>
        <dbReference type="ARBA" id="ARBA00023033"/>
    </source>
</evidence>
<evidence type="ECO:0000256" key="12">
    <source>
        <dbReference type="ARBA" id="ARBA00023136"/>
    </source>
</evidence>